<gene>
    <name evidence="1" type="ordered locus">MS0990</name>
</gene>
<evidence type="ECO:0000313" key="2">
    <source>
        <dbReference type="Proteomes" id="UP000000607"/>
    </source>
</evidence>
<protein>
    <submittedName>
        <fullName evidence="1">Uncharacterized protein</fullName>
    </submittedName>
</protein>
<dbReference type="Proteomes" id="UP000000607">
    <property type="component" value="Chromosome"/>
</dbReference>
<dbReference type="KEGG" id="msu:MS0990"/>
<evidence type="ECO:0000313" key="1">
    <source>
        <dbReference type="EMBL" id="AAU37597.1"/>
    </source>
</evidence>
<dbReference type="AlphaFoldDB" id="Q65TW3"/>
<organism evidence="1 2">
    <name type="scientific">Mannheimia succiniciproducens (strain KCTC 0769BP / MBEL55E)</name>
    <dbReference type="NCBI Taxonomy" id="221988"/>
    <lineage>
        <taxon>Bacteria</taxon>
        <taxon>Pseudomonadati</taxon>
        <taxon>Pseudomonadota</taxon>
        <taxon>Gammaproteobacteria</taxon>
        <taxon>Pasteurellales</taxon>
        <taxon>Pasteurellaceae</taxon>
        <taxon>Basfia</taxon>
    </lineage>
</organism>
<name>Q65TW3_MANSM</name>
<dbReference type="eggNOG" id="ENOG5032UX7">
    <property type="taxonomic scope" value="Bacteria"/>
</dbReference>
<sequence>MIWMSAIFLRQSNIESVRNIIDFIVRCKSILGKDEGENASWAFLNNFNILSEDEKEKIKMNLSEDVINFLRLSLEHHYLLFDDYPLAFLFKDYKCGMDRSNAINLLKEDVSALFDRYSEHSTKVQTTAFYSMAITGKIVLNASMNIPDFNSIFSDPESDEAKIVAAFVRSSLNVGNDIISSSNGKNDWSKSFWKQCFDMEECS</sequence>
<reference evidence="1 2" key="1">
    <citation type="journal article" date="2004" name="Nat. Biotechnol.">
        <title>The genome sequence of the capnophilic rumen bacterium Mannheimia succiniciproducens.</title>
        <authorList>
            <person name="Hong S.H."/>
            <person name="Kim J.S."/>
            <person name="Lee S.Y."/>
            <person name="In Y.H."/>
            <person name="Choi S.S."/>
            <person name="Rih J.-K."/>
            <person name="Kim C.H."/>
            <person name="Jeong H."/>
            <person name="Hur C.G."/>
            <person name="Kim J.J."/>
        </authorList>
    </citation>
    <scope>NUCLEOTIDE SEQUENCE [LARGE SCALE GENOMIC DNA]</scope>
    <source>
        <strain evidence="2">KCTC 0769BP / MBEL55E</strain>
    </source>
</reference>
<dbReference type="EMBL" id="AE016827">
    <property type="protein sequence ID" value="AAU37597.1"/>
    <property type="molecule type" value="Genomic_DNA"/>
</dbReference>
<dbReference type="STRING" id="221988.MS0990"/>
<proteinExistence type="predicted"/>
<dbReference type="HOGENOM" id="CLU_1347568_0_0_6"/>
<accession>Q65TW3</accession>
<keyword evidence="2" id="KW-1185">Reference proteome</keyword>